<comment type="caution">
    <text evidence="1">The sequence shown here is derived from an EMBL/GenBank/DDBJ whole genome shotgun (WGS) entry which is preliminary data.</text>
</comment>
<evidence type="ECO:0000313" key="1">
    <source>
        <dbReference type="EMBL" id="KAA5829165.1"/>
    </source>
</evidence>
<dbReference type="SMR" id="A0A5M7BS19"/>
<dbReference type="RefSeq" id="WP_150069449.1">
    <property type="nucleotide sequence ID" value="NZ_JBEPDJ010000012.1"/>
</dbReference>
<proteinExistence type="predicted"/>
<name>A0A5M7BS19_SACHI</name>
<gene>
    <name evidence="1" type="ORF">F1721_26220</name>
</gene>
<dbReference type="AlphaFoldDB" id="A0A5M7BS19"/>
<organism evidence="1 2">
    <name type="scientific">Saccharopolyspora hirsuta</name>
    <dbReference type="NCBI Taxonomy" id="1837"/>
    <lineage>
        <taxon>Bacteria</taxon>
        <taxon>Bacillati</taxon>
        <taxon>Actinomycetota</taxon>
        <taxon>Actinomycetes</taxon>
        <taxon>Pseudonocardiales</taxon>
        <taxon>Pseudonocardiaceae</taxon>
        <taxon>Saccharopolyspora</taxon>
    </lineage>
</organism>
<dbReference type="EMBL" id="VWPH01000013">
    <property type="protein sequence ID" value="KAA5829165.1"/>
    <property type="molecule type" value="Genomic_DNA"/>
</dbReference>
<evidence type="ECO:0000313" key="2">
    <source>
        <dbReference type="Proteomes" id="UP000323946"/>
    </source>
</evidence>
<reference evidence="1 2" key="1">
    <citation type="submission" date="2019-09" db="EMBL/GenBank/DDBJ databases">
        <title>Draft genome sequence of the thermophilic Saccharopolyspora hirsuta VKM Ac-666T.</title>
        <authorList>
            <person name="Lobastova T.G."/>
            <person name="Fokina V."/>
            <person name="Bragin E.Y."/>
            <person name="Shtratnikova V.Y."/>
            <person name="Starodumova I.P."/>
            <person name="Tarlachkov S.V."/>
            <person name="Donova M.V."/>
        </authorList>
    </citation>
    <scope>NUCLEOTIDE SEQUENCE [LARGE SCALE GENOMIC DNA]</scope>
    <source>
        <strain evidence="1 2">VKM Ac-666</strain>
    </source>
</reference>
<keyword evidence="2" id="KW-1185">Reference proteome</keyword>
<dbReference type="Proteomes" id="UP000323946">
    <property type="component" value="Unassembled WGS sequence"/>
</dbReference>
<protein>
    <submittedName>
        <fullName evidence="1">Uncharacterized protein</fullName>
    </submittedName>
</protein>
<sequence length="117" mass="12828">MVATNHIEANSAAIKRGISDLEGHVEAMTSNEAKIRDLAGVLGPVYVSEAGRRVVQLINDWLEIYDKKVKTEFLAVMDALGKADQSFLRIDDDNVQAANAYHSAFYNELANHGPQAN</sequence>
<accession>A0A5M7BS19</accession>